<accession>A0A1Z4M1A5</accession>
<dbReference type="EMBL" id="AP018227">
    <property type="protein sequence ID" value="BAY87262.1"/>
    <property type="molecule type" value="Genomic_DNA"/>
</dbReference>
<name>A0A1Z4M1A5_9CYAN</name>
<proteinExistence type="predicted"/>
<dbReference type="Proteomes" id="UP000218418">
    <property type="component" value="Chromosome"/>
</dbReference>
<protein>
    <submittedName>
        <fullName evidence="2">Uncharacterized protein</fullName>
    </submittedName>
</protein>
<evidence type="ECO:0000256" key="1">
    <source>
        <dbReference type="SAM" id="MobiDB-lite"/>
    </source>
</evidence>
<organism evidence="2 3">
    <name type="scientific">Calothrix parasitica NIES-267</name>
    <dbReference type="NCBI Taxonomy" id="1973488"/>
    <lineage>
        <taxon>Bacteria</taxon>
        <taxon>Bacillati</taxon>
        <taxon>Cyanobacteriota</taxon>
        <taxon>Cyanophyceae</taxon>
        <taxon>Nostocales</taxon>
        <taxon>Calotrichaceae</taxon>
        <taxon>Calothrix</taxon>
    </lineage>
</organism>
<feature type="compositionally biased region" description="Basic and acidic residues" evidence="1">
    <location>
        <begin position="35"/>
        <end position="59"/>
    </location>
</feature>
<sequence>MEHNEQGQRNSAAEDFQKSLDQLQHLLEENQSQEQPEKEKEKELEVDNTELKPPVEKSPKFNLAEWEDAVADIEQYFESKDKDKDN</sequence>
<reference evidence="2 3" key="1">
    <citation type="submission" date="2017-06" db="EMBL/GenBank/DDBJ databases">
        <title>Genome sequencing of cyanobaciteial culture collection at National Institute for Environmental Studies (NIES).</title>
        <authorList>
            <person name="Hirose Y."/>
            <person name="Shimura Y."/>
            <person name="Fujisawa T."/>
            <person name="Nakamura Y."/>
            <person name="Kawachi M."/>
        </authorList>
    </citation>
    <scope>NUCLEOTIDE SEQUENCE [LARGE SCALE GENOMIC DNA]</scope>
    <source>
        <strain evidence="2 3">NIES-267</strain>
    </source>
</reference>
<feature type="region of interest" description="Disordered" evidence="1">
    <location>
        <begin position="1"/>
        <end position="60"/>
    </location>
</feature>
<gene>
    <name evidence="2" type="ORF">NIES267_67810</name>
</gene>
<evidence type="ECO:0000313" key="3">
    <source>
        <dbReference type="Proteomes" id="UP000218418"/>
    </source>
</evidence>
<dbReference type="OrthoDB" id="515899at2"/>
<keyword evidence="3" id="KW-1185">Reference proteome</keyword>
<evidence type="ECO:0000313" key="2">
    <source>
        <dbReference type="EMBL" id="BAY87262.1"/>
    </source>
</evidence>
<dbReference type="AlphaFoldDB" id="A0A1Z4M1A5"/>